<evidence type="ECO:0000256" key="2">
    <source>
        <dbReference type="ARBA" id="ARBA00007362"/>
    </source>
</evidence>
<accession>A0AA41WHM3</accession>
<sequence length="355" mass="38192">MPDPPAAVEDGGPAPAETAAWIPRRELLLTHVSLLLVAVSWGSNFVSIKYLLRSLDPLQVTVVRLAFASALFGVIVLWLAHGLPQVERRDWPLLILLALLGIPVNTIAIAFGTRLIPAAVASLIVTGNPVITAVVSRLLTGEPLTRRKLAGVAIAFLGLLVVLLYGGPEARFSVGNALGVAITLIGPLAWAFYTVLSKPLLARYPPGQFAGLVTILGSLPVLPLVALDREIVPAVLRFTPAQWLATLMMSAFALVVSFTFWYRGLRYLTPTQISVYIYLVPVFGVLGSWLFLGERITLYLVLGGLTILAGVIVTNTGRTGTLDERPRRRRWLGLRSGLRGAQSPGDGASKEERDG</sequence>
<comment type="caution">
    <text evidence="8">The sequence shown here is derived from an EMBL/GenBank/DDBJ whole genome shotgun (WGS) entry which is preliminary data.</text>
</comment>
<dbReference type="AlphaFoldDB" id="A0AA41WHM3"/>
<evidence type="ECO:0000313" key="8">
    <source>
        <dbReference type="EMBL" id="MCM8749556.1"/>
    </source>
</evidence>
<comment type="similarity">
    <text evidence="2">Belongs to the EamA transporter family.</text>
</comment>
<gene>
    <name evidence="8" type="ORF">NET02_10390</name>
</gene>
<dbReference type="PANTHER" id="PTHR32322">
    <property type="entry name" value="INNER MEMBRANE TRANSPORTER"/>
    <property type="match status" value="1"/>
</dbReference>
<evidence type="ECO:0000256" key="3">
    <source>
        <dbReference type="ARBA" id="ARBA00022692"/>
    </source>
</evidence>
<feature type="domain" description="EamA" evidence="7">
    <location>
        <begin position="32"/>
        <end position="163"/>
    </location>
</feature>
<feature type="transmembrane region" description="Helical" evidence="6">
    <location>
        <begin position="298"/>
        <end position="320"/>
    </location>
</feature>
<dbReference type="InterPro" id="IPR000620">
    <property type="entry name" value="EamA_dom"/>
</dbReference>
<keyword evidence="9" id="KW-1185">Reference proteome</keyword>
<dbReference type="Gene3D" id="1.10.3730.20">
    <property type="match status" value="2"/>
</dbReference>
<evidence type="ECO:0000256" key="5">
    <source>
        <dbReference type="ARBA" id="ARBA00023136"/>
    </source>
</evidence>
<evidence type="ECO:0000259" key="7">
    <source>
        <dbReference type="Pfam" id="PF00892"/>
    </source>
</evidence>
<feature type="transmembrane region" description="Helical" evidence="6">
    <location>
        <begin position="273"/>
        <end position="292"/>
    </location>
</feature>
<dbReference type="EMBL" id="JAMSLR010000006">
    <property type="protein sequence ID" value="MCM8749556.1"/>
    <property type="molecule type" value="Genomic_DNA"/>
</dbReference>
<dbReference type="GO" id="GO:0016020">
    <property type="term" value="C:membrane"/>
    <property type="evidence" value="ECO:0007669"/>
    <property type="project" value="UniProtKB-SubCell"/>
</dbReference>
<reference evidence="8" key="1">
    <citation type="submission" date="2022-06" db="EMBL/GenBank/DDBJ databases">
        <title>CFH 74404 Thermomicrobiaceae sp.</title>
        <authorList>
            <person name="Ming H."/>
            <person name="Li W.-J."/>
            <person name="Zhao Z."/>
        </authorList>
    </citation>
    <scope>NUCLEOTIDE SEQUENCE</scope>
    <source>
        <strain evidence="8">CFH 74404</strain>
    </source>
</reference>
<feature type="transmembrane region" description="Helical" evidence="6">
    <location>
        <begin position="149"/>
        <end position="168"/>
    </location>
</feature>
<dbReference type="Pfam" id="PF00892">
    <property type="entry name" value="EamA"/>
    <property type="match status" value="2"/>
</dbReference>
<feature type="transmembrane region" description="Helical" evidence="6">
    <location>
        <begin position="174"/>
        <end position="196"/>
    </location>
</feature>
<feature type="transmembrane region" description="Helical" evidence="6">
    <location>
        <begin position="241"/>
        <end position="261"/>
    </location>
</feature>
<dbReference type="PANTHER" id="PTHR32322:SF2">
    <property type="entry name" value="EAMA DOMAIN-CONTAINING PROTEIN"/>
    <property type="match status" value="1"/>
</dbReference>
<dbReference type="InterPro" id="IPR050638">
    <property type="entry name" value="AA-Vitamin_Transporters"/>
</dbReference>
<evidence type="ECO:0000256" key="6">
    <source>
        <dbReference type="SAM" id="Phobius"/>
    </source>
</evidence>
<feature type="transmembrane region" description="Helical" evidence="6">
    <location>
        <begin position="118"/>
        <end position="140"/>
    </location>
</feature>
<evidence type="ECO:0000256" key="1">
    <source>
        <dbReference type="ARBA" id="ARBA00004141"/>
    </source>
</evidence>
<feature type="transmembrane region" description="Helical" evidence="6">
    <location>
        <begin position="91"/>
        <end position="112"/>
    </location>
</feature>
<feature type="domain" description="EamA" evidence="7">
    <location>
        <begin position="178"/>
        <end position="315"/>
    </location>
</feature>
<comment type="subcellular location">
    <subcellularLocation>
        <location evidence="1">Membrane</location>
        <topology evidence="1">Multi-pass membrane protein</topology>
    </subcellularLocation>
</comment>
<dbReference type="SUPFAM" id="SSF103481">
    <property type="entry name" value="Multidrug resistance efflux transporter EmrE"/>
    <property type="match status" value="2"/>
</dbReference>
<feature type="transmembrane region" description="Helical" evidence="6">
    <location>
        <begin position="58"/>
        <end position="79"/>
    </location>
</feature>
<proteinExistence type="inferred from homology"/>
<feature type="transmembrane region" description="Helical" evidence="6">
    <location>
        <begin position="32"/>
        <end position="52"/>
    </location>
</feature>
<name>A0AA41WHM3_9BACT</name>
<evidence type="ECO:0000256" key="4">
    <source>
        <dbReference type="ARBA" id="ARBA00022989"/>
    </source>
</evidence>
<feature type="transmembrane region" description="Helical" evidence="6">
    <location>
        <begin position="208"/>
        <end position="226"/>
    </location>
</feature>
<evidence type="ECO:0000313" key="9">
    <source>
        <dbReference type="Proteomes" id="UP001165306"/>
    </source>
</evidence>
<organism evidence="8 9">
    <name type="scientific">Thermalbibacter longus</name>
    <dbReference type="NCBI Taxonomy" id="2951981"/>
    <lineage>
        <taxon>Bacteria</taxon>
        <taxon>Pseudomonadati</taxon>
        <taxon>Thermomicrobiota</taxon>
        <taxon>Thermomicrobia</taxon>
        <taxon>Thermomicrobiales</taxon>
        <taxon>Thermomicrobiaceae</taxon>
        <taxon>Thermalbibacter</taxon>
    </lineage>
</organism>
<dbReference type="RefSeq" id="WP_284057337.1">
    <property type="nucleotide sequence ID" value="NZ_JAMSLR010000006.1"/>
</dbReference>
<dbReference type="Proteomes" id="UP001165306">
    <property type="component" value="Unassembled WGS sequence"/>
</dbReference>
<keyword evidence="4 6" id="KW-1133">Transmembrane helix</keyword>
<dbReference type="InterPro" id="IPR037185">
    <property type="entry name" value="EmrE-like"/>
</dbReference>
<protein>
    <submittedName>
        <fullName evidence="8">DMT family transporter</fullName>
    </submittedName>
</protein>
<keyword evidence="3 6" id="KW-0812">Transmembrane</keyword>
<keyword evidence="5 6" id="KW-0472">Membrane</keyword>